<evidence type="ECO:0000313" key="8">
    <source>
        <dbReference type="EMBL" id="GMJ00742.1"/>
    </source>
</evidence>
<evidence type="ECO:0000256" key="1">
    <source>
        <dbReference type="ARBA" id="ARBA00004370"/>
    </source>
</evidence>
<feature type="domain" description="Leucine-rich repeat-containing N-terminal plant-type" evidence="7">
    <location>
        <begin position="33"/>
        <end position="72"/>
    </location>
</feature>
<keyword evidence="2" id="KW-0433">Leucine-rich repeat</keyword>
<comment type="caution">
    <text evidence="8">The sequence shown here is derived from an EMBL/GenBank/DDBJ whole genome shotgun (WGS) entry which is preliminary data.</text>
</comment>
<keyword evidence="3 6" id="KW-0732">Signal</keyword>
<sequence length="216" mass="23886">MWTVPNPCLVLLFHAVLLSLLLLPLKTTCSATTQAEALLQWKNSFSVSPPSLSSWSLPHLHNLCNWTSITCDATTGTVSRIDLSNGNMSGSIAQFNFTPFANITHFNLKSNNFDGPIPIAIGTLAKLVFLDLSDNSFQGSLPVEIGNLKELQYLSLFNNNLNGTIPSQVSNLQKLRYLDLGSNYFVDSDFSAMPLLKHLGLSYNEFKLEFPQFVLN</sequence>
<keyword evidence="5" id="KW-0472">Membrane</keyword>
<dbReference type="InterPro" id="IPR001611">
    <property type="entry name" value="Leu-rich_rpt"/>
</dbReference>
<accession>A0A9W7IRB2</accession>
<protein>
    <submittedName>
        <fullName evidence="8">BARELY ANY MERISTEM 2</fullName>
    </submittedName>
</protein>
<comment type="subcellular location">
    <subcellularLocation>
        <location evidence="1">Membrane</location>
    </subcellularLocation>
</comment>
<dbReference type="InterPro" id="IPR013210">
    <property type="entry name" value="LRR_N_plant-typ"/>
</dbReference>
<dbReference type="PANTHER" id="PTHR48065">
    <property type="entry name" value="OS10G0469600 PROTEIN"/>
    <property type="match status" value="1"/>
</dbReference>
<gene>
    <name evidence="8" type="ORF">HRI_003743400</name>
</gene>
<evidence type="ECO:0000256" key="6">
    <source>
        <dbReference type="SAM" id="SignalP"/>
    </source>
</evidence>
<feature type="signal peptide" evidence="6">
    <location>
        <begin position="1"/>
        <end position="31"/>
    </location>
</feature>
<keyword evidence="9" id="KW-1185">Reference proteome</keyword>
<dbReference type="Proteomes" id="UP001165190">
    <property type="component" value="Unassembled WGS sequence"/>
</dbReference>
<dbReference type="Pfam" id="PF08263">
    <property type="entry name" value="LRRNT_2"/>
    <property type="match status" value="1"/>
</dbReference>
<evidence type="ECO:0000256" key="3">
    <source>
        <dbReference type="ARBA" id="ARBA00022729"/>
    </source>
</evidence>
<dbReference type="Pfam" id="PF13855">
    <property type="entry name" value="LRR_8"/>
    <property type="match status" value="1"/>
</dbReference>
<dbReference type="FunFam" id="3.80.10.10:FF:000400">
    <property type="entry name" value="Nuclear pore complex protein NUP107"/>
    <property type="match status" value="1"/>
</dbReference>
<name>A0A9W7IRB2_HIBTR</name>
<evidence type="ECO:0000256" key="5">
    <source>
        <dbReference type="ARBA" id="ARBA00023136"/>
    </source>
</evidence>
<dbReference type="SUPFAM" id="SSF52058">
    <property type="entry name" value="L domain-like"/>
    <property type="match status" value="1"/>
</dbReference>
<dbReference type="AlphaFoldDB" id="A0A9W7IRB2"/>
<dbReference type="Pfam" id="PF00560">
    <property type="entry name" value="LRR_1"/>
    <property type="match status" value="2"/>
</dbReference>
<organism evidence="8 9">
    <name type="scientific">Hibiscus trionum</name>
    <name type="common">Flower of an hour</name>
    <dbReference type="NCBI Taxonomy" id="183268"/>
    <lineage>
        <taxon>Eukaryota</taxon>
        <taxon>Viridiplantae</taxon>
        <taxon>Streptophyta</taxon>
        <taxon>Embryophyta</taxon>
        <taxon>Tracheophyta</taxon>
        <taxon>Spermatophyta</taxon>
        <taxon>Magnoliopsida</taxon>
        <taxon>eudicotyledons</taxon>
        <taxon>Gunneridae</taxon>
        <taxon>Pentapetalae</taxon>
        <taxon>rosids</taxon>
        <taxon>malvids</taxon>
        <taxon>Malvales</taxon>
        <taxon>Malvaceae</taxon>
        <taxon>Malvoideae</taxon>
        <taxon>Hibiscus</taxon>
    </lineage>
</organism>
<dbReference type="InterPro" id="IPR032675">
    <property type="entry name" value="LRR_dom_sf"/>
</dbReference>
<dbReference type="GO" id="GO:0016020">
    <property type="term" value="C:membrane"/>
    <property type="evidence" value="ECO:0007669"/>
    <property type="project" value="UniProtKB-SubCell"/>
</dbReference>
<evidence type="ECO:0000256" key="2">
    <source>
        <dbReference type="ARBA" id="ARBA00022614"/>
    </source>
</evidence>
<reference evidence="8" key="1">
    <citation type="submission" date="2023-05" db="EMBL/GenBank/DDBJ databases">
        <title>Genome and transcriptome analyses reveal genes involved in the formation of fine ridges on petal epidermal cells in Hibiscus trionum.</title>
        <authorList>
            <person name="Koshimizu S."/>
            <person name="Masuda S."/>
            <person name="Ishii T."/>
            <person name="Shirasu K."/>
            <person name="Hoshino A."/>
            <person name="Arita M."/>
        </authorList>
    </citation>
    <scope>NUCLEOTIDE SEQUENCE</scope>
    <source>
        <strain evidence="8">Hamamatsu line</strain>
    </source>
</reference>
<dbReference type="EMBL" id="BSYR01000035">
    <property type="protein sequence ID" value="GMJ00742.1"/>
    <property type="molecule type" value="Genomic_DNA"/>
</dbReference>
<evidence type="ECO:0000256" key="4">
    <source>
        <dbReference type="ARBA" id="ARBA00022737"/>
    </source>
</evidence>
<proteinExistence type="predicted"/>
<dbReference type="OrthoDB" id="1002518at2759"/>
<evidence type="ECO:0000313" key="9">
    <source>
        <dbReference type="Proteomes" id="UP001165190"/>
    </source>
</evidence>
<keyword evidence="4" id="KW-0677">Repeat</keyword>
<dbReference type="Gene3D" id="3.80.10.10">
    <property type="entry name" value="Ribonuclease Inhibitor"/>
    <property type="match status" value="1"/>
</dbReference>
<evidence type="ECO:0000259" key="7">
    <source>
        <dbReference type="Pfam" id="PF08263"/>
    </source>
</evidence>
<feature type="chain" id="PRO_5040811337" evidence="6">
    <location>
        <begin position="32"/>
        <end position="216"/>
    </location>
</feature>